<reference evidence="1" key="1">
    <citation type="submission" date="2020-05" db="EMBL/GenBank/DDBJ databases">
        <authorList>
            <person name="Chiriac C."/>
            <person name="Salcher M."/>
            <person name="Ghai R."/>
            <person name="Kavagutti S V."/>
        </authorList>
    </citation>
    <scope>NUCLEOTIDE SEQUENCE</scope>
</reference>
<dbReference type="EMBL" id="CAFABF010000035">
    <property type="protein sequence ID" value="CAB4828688.1"/>
    <property type="molecule type" value="Genomic_DNA"/>
</dbReference>
<name>A0A6J7A7Y7_9ZZZZ</name>
<dbReference type="InterPro" id="IPR006059">
    <property type="entry name" value="SBP"/>
</dbReference>
<dbReference type="PANTHER" id="PTHR43649:SF14">
    <property type="entry name" value="BLR3389 PROTEIN"/>
    <property type="match status" value="1"/>
</dbReference>
<organism evidence="1">
    <name type="scientific">freshwater metagenome</name>
    <dbReference type="NCBI Taxonomy" id="449393"/>
    <lineage>
        <taxon>unclassified sequences</taxon>
        <taxon>metagenomes</taxon>
        <taxon>ecological metagenomes</taxon>
    </lineage>
</organism>
<dbReference type="Pfam" id="PF01547">
    <property type="entry name" value="SBP_bac_1"/>
    <property type="match status" value="1"/>
</dbReference>
<sequence>MTHGIAKLAKKRSLYSAALSIVVALAGGAVPTANAAGNVSLEHYFSGDLGQKAFDQIFPICEKAANSKIDAPTIAHEAFKDSILVQLAGQNPPDMFSYWAGAKTQSLIDAGQIGPIDDMWKSAGLDSVIPKSISSSASTYGGKKYLIPFDYHYVGMFYNPATLKKAGITKNPTTWTELMAAAAKLKAKGITPFAMGSKNAWPAQFWFDYILLRTAGPDYRAKLMAGKAKYTDPQVKAAFAQWKIVLDKGYFNTSPNGIDWTDAADQVSSGKAAMTLMGTWVTGYWDGKGLKPVTNYNFFPFPVITKGVPQASLGPVDGWVMSTKGKNNAGAKAIMECFAGPEAQKIMASTQGALAANSKTDLSGQSKVMQAAAKQVAGSAAFVFNYDLATPPAASAIGLDMFVEFIGNSKAANTILAKAQTKIAATFTK</sequence>
<dbReference type="Gene3D" id="3.40.190.10">
    <property type="entry name" value="Periplasmic binding protein-like II"/>
    <property type="match status" value="2"/>
</dbReference>
<protein>
    <submittedName>
        <fullName evidence="1">Unannotated protein</fullName>
    </submittedName>
</protein>
<dbReference type="InterPro" id="IPR050490">
    <property type="entry name" value="Bact_solute-bd_prot1"/>
</dbReference>
<dbReference type="AlphaFoldDB" id="A0A6J7A7Y7"/>
<dbReference type="PANTHER" id="PTHR43649">
    <property type="entry name" value="ARABINOSE-BINDING PROTEIN-RELATED"/>
    <property type="match status" value="1"/>
</dbReference>
<dbReference type="SUPFAM" id="SSF53850">
    <property type="entry name" value="Periplasmic binding protein-like II"/>
    <property type="match status" value="1"/>
</dbReference>
<proteinExistence type="predicted"/>
<evidence type="ECO:0000313" key="1">
    <source>
        <dbReference type="EMBL" id="CAB4828688.1"/>
    </source>
</evidence>
<gene>
    <name evidence="1" type="ORF">UFOPK3167_00804</name>
</gene>
<accession>A0A6J7A7Y7</accession>